<organism evidence="1 2">
    <name type="scientific">Persicimonas caeni</name>
    <dbReference type="NCBI Taxonomy" id="2292766"/>
    <lineage>
        <taxon>Bacteria</taxon>
        <taxon>Deltaproteobacteria</taxon>
        <taxon>Bradymonadales</taxon>
        <taxon>Bradymonadaceae</taxon>
        <taxon>Persicimonas</taxon>
    </lineage>
</organism>
<evidence type="ECO:0000313" key="2">
    <source>
        <dbReference type="Proteomes" id="UP000315995"/>
    </source>
</evidence>
<keyword evidence="2" id="KW-1185">Reference proteome</keyword>
<gene>
    <name evidence="1" type="ORF">FIV42_24575</name>
</gene>
<dbReference type="PANTHER" id="PTHR43883:SF1">
    <property type="entry name" value="GLUCONOKINASE"/>
    <property type="match status" value="1"/>
</dbReference>
<dbReference type="SUPFAM" id="SSF56112">
    <property type="entry name" value="Protein kinase-like (PK-like)"/>
    <property type="match status" value="1"/>
</dbReference>
<sequence>MELETIIDKLTDPAAYPHPVDGEVVCHQTHISVVFLAGDYAYKLKKPVDLGFLDYSTLEKREHFCEREVELNRRLAPDVYLDVVSVTVSDGQLCVGGDGEVVEWAVKMRRLPDEATLEARLARGEVTAGQMESVARRVAAFHAEARSDEETARYGRFETVAGNARENFEQTVEHVGQTVHRDVYARLEALQEAELDRLHDLIERRAAAGVPSDTHGDLRLDHVYVLGEEDEEYVIVDCIEFNDRFRYADPVADMAFLVMDLECADRRDLARAFAGAYFEAAGDREGAELLSFYVAYRAIVRAKVEGIKATEPEVDEADRAEACEKAMSHWLLALGRLEAPERRPAMVLVGGLPGTGKSTLARALAERAGFEVVDTDVVRKELAGLAPDDDGKAAYGEGIYTQEWSKKTYGECLRRAEALLFEGKRVIVDATFSGEARRQMFLERAHALGVRSLFLECQTSSETACERLAGRTGDVSDADWDVYTKMVEAWEAPSSAVTEWARRVVSAEGEVGEVVDRALEALREEGLC</sequence>
<reference evidence="1 2" key="1">
    <citation type="submission" date="2019-06" db="EMBL/GenBank/DDBJ databases">
        <title>Persicimonas caeni gen. nov., sp. nov., a predatory bacterium isolated from solar saltern.</title>
        <authorList>
            <person name="Wang S."/>
        </authorList>
    </citation>
    <scope>NUCLEOTIDE SEQUENCE [LARGE SCALE GENOMIC DNA]</scope>
    <source>
        <strain evidence="1 2">YN101</strain>
    </source>
</reference>
<dbReference type="PANTHER" id="PTHR43883">
    <property type="entry name" value="SLR0207 PROTEIN"/>
    <property type="match status" value="1"/>
</dbReference>
<dbReference type="InterPro" id="IPR027417">
    <property type="entry name" value="P-loop_NTPase"/>
</dbReference>
<dbReference type="RefSeq" id="WP_141200256.1">
    <property type="nucleotide sequence ID" value="NZ_CP041186.1"/>
</dbReference>
<accession>A0A5B8YEP9</accession>
<dbReference type="EMBL" id="CP041186">
    <property type="protein sequence ID" value="QDG53802.1"/>
    <property type="molecule type" value="Genomic_DNA"/>
</dbReference>
<protein>
    <submittedName>
        <fullName evidence="1">AAA family ATPase</fullName>
    </submittedName>
</protein>
<dbReference type="AlphaFoldDB" id="A0A4Y6PZU7"/>
<dbReference type="Gene3D" id="3.40.50.300">
    <property type="entry name" value="P-loop containing nucleotide triphosphate hydrolases"/>
    <property type="match status" value="1"/>
</dbReference>
<dbReference type="SUPFAM" id="SSF52540">
    <property type="entry name" value="P-loop containing nucleoside triphosphate hydrolases"/>
    <property type="match status" value="1"/>
</dbReference>
<dbReference type="Pfam" id="PF13671">
    <property type="entry name" value="AAA_33"/>
    <property type="match status" value="1"/>
</dbReference>
<evidence type="ECO:0000313" key="1">
    <source>
        <dbReference type="EMBL" id="QDG53802.1"/>
    </source>
</evidence>
<dbReference type="Proteomes" id="UP000315995">
    <property type="component" value="Chromosome"/>
</dbReference>
<dbReference type="Gene3D" id="3.90.1200.10">
    <property type="match status" value="1"/>
</dbReference>
<accession>A0A4Y6PZU7</accession>
<name>A0A4Y6PZU7_PERCE</name>
<dbReference type="InterPro" id="IPR052732">
    <property type="entry name" value="Cell-binding_unc_protein"/>
</dbReference>
<dbReference type="OrthoDB" id="9810277at2"/>
<dbReference type="InterPro" id="IPR011009">
    <property type="entry name" value="Kinase-like_dom_sf"/>
</dbReference>
<proteinExistence type="predicted"/>